<comment type="caution">
    <text evidence="2">The sequence shown here is derived from an EMBL/GenBank/DDBJ whole genome shotgun (WGS) entry which is preliminary data.</text>
</comment>
<evidence type="ECO:0000313" key="3">
    <source>
        <dbReference type="Proteomes" id="UP001161017"/>
    </source>
</evidence>
<feature type="region of interest" description="Disordered" evidence="1">
    <location>
        <begin position="273"/>
        <end position="357"/>
    </location>
</feature>
<dbReference type="Proteomes" id="UP001161017">
    <property type="component" value="Unassembled WGS sequence"/>
</dbReference>
<accession>A0AA43TQM2</accession>
<evidence type="ECO:0000256" key="1">
    <source>
        <dbReference type="SAM" id="MobiDB-lite"/>
    </source>
</evidence>
<evidence type="ECO:0000313" key="2">
    <source>
        <dbReference type="EMBL" id="MDI1487756.1"/>
    </source>
</evidence>
<reference evidence="2" key="1">
    <citation type="journal article" date="2023" name="Genome Biol. Evol.">
        <title>First Whole Genome Sequence and Flow Cytometry Genome Size Data for the Lichen-Forming Fungus Ramalina farinacea (Ascomycota).</title>
        <authorList>
            <person name="Llewellyn T."/>
            <person name="Mian S."/>
            <person name="Hill R."/>
            <person name="Leitch I.J."/>
            <person name="Gaya E."/>
        </authorList>
    </citation>
    <scope>NUCLEOTIDE SEQUENCE</scope>
    <source>
        <strain evidence="2">LIQ254RAFAR</strain>
    </source>
</reference>
<feature type="compositionally biased region" description="Basic and acidic residues" evidence="1">
    <location>
        <begin position="280"/>
        <end position="292"/>
    </location>
</feature>
<proteinExistence type="predicted"/>
<protein>
    <submittedName>
        <fullName evidence="2">Uncharacterized protein</fullName>
    </submittedName>
</protein>
<sequence>MSAYSSEKIEDDTVEGTKLFYEKVVKGLLECEKCDLRAPRLPFPGLQFQGLAHLDKTLMDWARNDASAKNHGYSTWHAKYLAACCFLLHNRKEAHIPTTTRTIRCAVVMINQVLSNLYQHWGDNAFSLWPALAGNSRPETNRPKLTLMTSEQEVADALYLPYLPEKSGWSWADLGMYGIHEYACKRGNGLNWSVSEDLTHPSLPLPVKTDPFAISPQVGPYIKAESSSSYLGDSLGSRYNDLPFSPEVPQLPITTRMPSELVAQNHLGSRGLIQPPLYRLKRETSSESEPKYGELGGSTSRGRQPNSLNYLQPSEQWLPDRTTSEGLMNPYSSRSNRGYSQAPLGSDTGDLIDSWPR</sequence>
<name>A0AA43TQM2_9LECA</name>
<organism evidence="2 3">
    <name type="scientific">Ramalina farinacea</name>
    <dbReference type="NCBI Taxonomy" id="258253"/>
    <lineage>
        <taxon>Eukaryota</taxon>
        <taxon>Fungi</taxon>
        <taxon>Dikarya</taxon>
        <taxon>Ascomycota</taxon>
        <taxon>Pezizomycotina</taxon>
        <taxon>Lecanoromycetes</taxon>
        <taxon>OSLEUM clade</taxon>
        <taxon>Lecanoromycetidae</taxon>
        <taxon>Lecanorales</taxon>
        <taxon>Lecanorineae</taxon>
        <taxon>Ramalinaceae</taxon>
        <taxon>Ramalina</taxon>
    </lineage>
</organism>
<keyword evidence="3" id="KW-1185">Reference proteome</keyword>
<feature type="compositionally biased region" description="Polar residues" evidence="1">
    <location>
        <begin position="297"/>
        <end position="315"/>
    </location>
</feature>
<dbReference type="EMBL" id="JAPUFD010000006">
    <property type="protein sequence ID" value="MDI1487756.1"/>
    <property type="molecule type" value="Genomic_DNA"/>
</dbReference>
<dbReference type="AlphaFoldDB" id="A0AA43TQM2"/>
<feature type="compositionally biased region" description="Polar residues" evidence="1">
    <location>
        <begin position="324"/>
        <end position="339"/>
    </location>
</feature>
<gene>
    <name evidence="2" type="ORF">OHK93_007028</name>
</gene>